<dbReference type="InterPro" id="IPR011990">
    <property type="entry name" value="TPR-like_helical_dom_sf"/>
</dbReference>
<sequence length="913" mass="105700">MEGSQQTIASKQLVRALKDASIGLKGSGEMKFCFLIGAGASISSGIPSGAELAWEWLQEIEKDCDKEDLDSWKKEIKMVSRHLKRRVGEFYPQIYEKRFSHVPEMGYNYIRGLMEGKEPSLGYLILANIMVREKHNVVITTNFDNLLEDAIRTYTKEKPFIAGHEALADYVPKRSDRPIILKVHRDLFLQPFSDSEHTGTIQKAWEDILGRFLSDYHLIVLGYGGNDGSLMNYLLKLKNRKPIYWCVRNMDKITSKSLWNTLSPKAKRLLKNNGYLVPIDGFDRFMYDCYAALGYKFLEGIEKIEKPKSIHEILKPNYARIESIQTQLRQLSQTEEELSKESFQSIKSFLPDSWMWILKANQEKDIEKKDKIYREGIAKYPQDANLLGDYANFLCDIRHDYDQAETYYKRALEADPKDATALGNYAVFLQDIRHDYDQAEGYYKRALEADPKSANKLGNYAIFLQDIRHDYDQAESYYKQALEVDPNHTNNLGNYANFLNDIRHDYDQAESYYKKILEADPKNANTLGNYAVFLNDIRHDYDQAEAYYKRALEADPNHANNLGNYAVFLKDIRHDYDQAEVYYKQALEADPKNAITLGNYAIFLEDIRHDYDQAETYYKQALEVDPNHANTLGNYAVFLKDIRHDYDQAEVYYKRALEADPNHANILGNYASFLHTIRHAYDQAETYYKRALEADPNHANILGNYALFLQDIRHDYDQAEVYYKRALEADPNHANTLGNYALFLQDIRHDYDQAEVYYKRALEADPNHANTLGNYANFLCNIRHAYDQAEGYYKQALEVDPKSANKLGNYAHFLITCRGDLKRADSLIQQAFETADNNEGMKPLQAELWFYRYAHYYEEWGAEAEKELAALLNAGAKSIGWNLAPDIELARKNRHPHIEQVEAFAKALTEEAQ</sequence>
<dbReference type="Pfam" id="PF25474">
    <property type="entry name" value="TPR_TmcB"/>
    <property type="match status" value="2"/>
</dbReference>
<dbReference type="SUPFAM" id="SSF48452">
    <property type="entry name" value="TPR-like"/>
    <property type="match status" value="1"/>
</dbReference>
<dbReference type="InterPro" id="IPR019734">
    <property type="entry name" value="TPR_rpt"/>
</dbReference>
<dbReference type="Proteomes" id="UP001179540">
    <property type="component" value="Chromosome"/>
</dbReference>
<gene>
    <name evidence="2" type="ORF">NY149_05000</name>
</gene>
<dbReference type="EMBL" id="CP116613">
    <property type="protein sequence ID" value="WCF99983.1"/>
    <property type="molecule type" value="Genomic_DNA"/>
</dbReference>
<dbReference type="GO" id="GO:0006396">
    <property type="term" value="P:RNA processing"/>
    <property type="evidence" value="ECO:0007669"/>
    <property type="project" value="InterPro"/>
</dbReference>
<evidence type="ECO:0000313" key="3">
    <source>
        <dbReference type="Proteomes" id="UP001179540"/>
    </source>
</evidence>
<dbReference type="PANTHER" id="PTHR26312:SF87">
    <property type="entry name" value="TETRATRICOPEPTIDE REPEAT PROTEIN 5"/>
    <property type="match status" value="1"/>
</dbReference>
<dbReference type="SUPFAM" id="SSF52467">
    <property type="entry name" value="DHS-like NAD/FAD-binding domain"/>
    <property type="match status" value="1"/>
</dbReference>
<dbReference type="Pfam" id="PF13181">
    <property type="entry name" value="TPR_8"/>
    <property type="match status" value="3"/>
</dbReference>
<evidence type="ECO:0000313" key="2">
    <source>
        <dbReference type="EMBL" id="WCF99983.1"/>
    </source>
</evidence>
<evidence type="ECO:0000259" key="1">
    <source>
        <dbReference type="Pfam" id="PF25474"/>
    </source>
</evidence>
<dbReference type="InterPro" id="IPR003107">
    <property type="entry name" value="HAT"/>
</dbReference>
<feature type="domain" description="TmcB/TmcC TPR repeats" evidence="1">
    <location>
        <begin position="674"/>
        <end position="728"/>
    </location>
</feature>
<proteinExistence type="predicted"/>
<dbReference type="Gene3D" id="3.40.50.1220">
    <property type="entry name" value="TPP-binding domain"/>
    <property type="match status" value="1"/>
</dbReference>
<reference evidence="2" key="1">
    <citation type="submission" date="2023-01" db="EMBL/GenBank/DDBJ databases">
        <title>Phages are important unrecognized players in the ecology of the oral pathogen Porphyromonas gingivalis.</title>
        <authorList>
            <person name="Matrishin C.B."/>
            <person name="Kauffman K.M."/>
        </authorList>
    </citation>
    <scope>NUCLEOTIDE SEQUENCE</scope>
    <source>
        <strain evidence="2">HG1691old</strain>
    </source>
</reference>
<dbReference type="SUPFAM" id="SSF81901">
    <property type="entry name" value="HCP-like"/>
    <property type="match status" value="1"/>
</dbReference>
<dbReference type="AlphaFoldDB" id="A0AAE9XBK8"/>
<dbReference type="Pfam" id="PF13432">
    <property type="entry name" value="TPR_16"/>
    <property type="match status" value="1"/>
</dbReference>
<dbReference type="Pfam" id="PF13424">
    <property type="entry name" value="TPR_12"/>
    <property type="match status" value="1"/>
</dbReference>
<dbReference type="InterPro" id="IPR029035">
    <property type="entry name" value="DHS-like_NAD/FAD-binding_dom"/>
</dbReference>
<dbReference type="Gene3D" id="1.25.40.10">
    <property type="entry name" value="Tetratricopeptide repeat domain"/>
    <property type="match status" value="7"/>
</dbReference>
<dbReference type="InterPro" id="IPR057352">
    <property type="entry name" value="TPR_TmcB/C"/>
</dbReference>
<dbReference type="PANTHER" id="PTHR26312">
    <property type="entry name" value="TETRATRICOPEPTIDE REPEAT PROTEIN 5"/>
    <property type="match status" value="1"/>
</dbReference>
<protein>
    <submittedName>
        <fullName evidence="2">Tetratricopeptide repeat protein</fullName>
    </submittedName>
</protein>
<dbReference type="SMART" id="SM00028">
    <property type="entry name" value="TPR"/>
    <property type="match status" value="12"/>
</dbReference>
<organism evidence="2 3">
    <name type="scientific">Porphyromonas gingivalis</name>
    <name type="common">Bacteroides gingivalis</name>
    <dbReference type="NCBI Taxonomy" id="837"/>
    <lineage>
        <taxon>Bacteria</taxon>
        <taxon>Pseudomonadati</taxon>
        <taxon>Bacteroidota</taxon>
        <taxon>Bacteroidia</taxon>
        <taxon>Bacteroidales</taxon>
        <taxon>Porphyromonadaceae</taxon>
        <taxon>Porphyromonas</taxon>
    </lineage>
</organism>
<dbReference type="SMART" id="SM00386">
    <property type="entry name" value="HAT"/>
    <property type="match status" value="12"/>
</dbReference>
<dbReference type="Pfam" id="PF13289">
    <property type="entry name" value="SIR2_2"/>
    <property type="match status" value="1"/>
</dbReference>
<feature type="domain" description="TmcB/TmcC TPR repeats" evidence="1">
    <location>
        <begin position="500"/>
        <end position="557"/>
    </location>
</feature>
<name>A0AAE9XBK8_PORGN</name>
<accession>A0AAE9XBK8</accession>